<name>A0A1F6FG80_9BACT</name>
<sequence>MDNKFTLKEFVFFARHFLLIEELLLKNLFEGKATYKQELVAILDRLQRLEEWFFIRQSDYLALVRTEFSLLEKEMCQSLVDSADENLTSEQITTLMSQRLTLIHQSLDEAEEVIEDMFLKLNSLVLDIKLDVYNKFPS</sequence>
<dbReference type="Proteomes" id="UP000177325">
    <property type="component" value="Unassembled WGS sequence"/>
</dbReference>
<dbReference type="AlphaFoldDB" id="A0A1F6FG80"/>
<reference evidence="1 2" key="1">
    <citation type="journal article" date="2016" name="Nat. Commun.">
        <title>Thousands of microbial genomes shed light on interconnected biogeochemical processes in an aquifer system.</title>
        <authorList>
            <person name="Anantharaman K."/>
            <person name="Brown C.T."/>
            <person name="Hug L.A."/>
            <person name="Sharon I."/>
            <person name="Castelle C.J."/>
            <person name="Probst A.J."/>
            <person name="Thomas B.C."/>
            <person name="Singh A."/>
            <person name="Wilkins M.J."/>
            <person name="Karaoz U."/>
            <person name="Brodie E.L."/>
            <person name="Williams K.H."/>
            <person name="Hubbard S.S."/>
            <person name="Banfield J.F."/>
        </authorList>
    </citation>
    <scope>NUCLEOTIDE SEQUENCE [LARGE SCALE GENOMIC DNA]</scope>
</reference>
<protein>
    <submittedName>
        <fullName evidence="1">Uncharacterized protein</fullName>
    </submittedName>
</protein>
<evidence type="ECO:0000313" key="2">
    <source>
        <dbReference type="Proteomes" id="UP000177325"/>
    </source>
</evidence>
<comment type="caution">
    <text evidence="1">The sequence shown here is derived from an EMBL/GenBank/DDBJ whole genome shotgun (WGS) entry which is preliminary data.</text>
</comment>
<gene>
    <name evidence="1" type="ORF">A3G90_02215</name>
</gene>
<dbReference type="EMBL" id="MFMM01000001">
    <property type="protein sequence ID" value="OGG84870.1"/>
    <property type="molecule type" value="Genomic_DNA"/>
</dbReference>
<proteinExistence type="predicted"/>
<organism evidence="1 2">
    <name type="scientific">Candidatus Kaiserbacteria bacterium RIFCSPLOWO2_12_FULL_45_26</name>
    <dbReference type="NCBI Taxonomy" id="1798525"/>
    <lineage>
        <taxon>Bacteria</taxon>
        <taxon>Candidatus Kaiseribacteriota</taxon>
    </lineage>
</organism>
<accession>A0A1F6FG80</accession>
<evidence type="ECO:0000313" key="1">
    <source>
        <dbReference type="EMBL" id="OGG84870.1"/>
    </source>
</evidence>